<dbReference type="EMBL" id="UOFG01000193">
    <property type="protein sequence ID" value="VAW63100.1"/>
    <property type="molecule type" value="Genomic_DNA"/>
</dbReference>
<organism evidence="9">
    <name type="scientific">hydrothermal vent metagenome</name>
    <dbReference type="NCBI Taxonomy" id="652676"/>
    <lineage>
        <taxon>unclassified sequences</taxon>
        <taxon>metagenomes</taxon>
        <taxon>ecological metagenomes</taxon>
    </lineage>
</organism>
<dbReference type="Pfam" id="PF01127">
    <property type="entry name" value="Sdh_cyt"/>
    <property type="match status" value="1"/>
</dbReference>
<dbReference type="SUPFAM" id="SSF81343">
    <property type="entry name" value="Fumarate reductase respiratory complex transmembrane subunits"/>
    <property type="match status" value="1"/>
</dbReference>
<evidence type="ECO:0000256" key="5">
    <source>
        <dbReference type="ARBA" id="ARBA00022989"/>
    </source>
</evidence>
<keyword evidence="2" id="KW-0349">Heme</keyword>
<keyword evidence="4" id="KW-0479">Metal-binding</keyword>
<proteinExistence type="predicted"/>
<keyword evidence="6" id="KW-0408">Iron</keyword>
<evidence type="ECO:0000256" key="4">
    <source>
        <dbReference type="ARBA" id="ARBA00022723"/>
    </source>
</evidence>
<dbReference type="GO" id="GO:0046872">
    <property type="term" value="F:metal ion binding"/>
    <property type="evidence" value="ECO:0007669"/>
    <property type="project" value="UniProtKB-KW"/>
</dbReference>
<accession>A0A3B0XER7</accession>
<dbReference type="InterPro" id="IPR034804">
    <property type="entry name" value="SQR/QFR_C/D"/>
</dbReference>
<dbReference type="CDD" id="cd03499">
    <property type="entry name" value="SQR_TypeC_SdhC"/>
    <property type="match status" value="1"/>
</dbReference>
<keyword evidence="3 8" id="KW-0812">Transmembrane</keyword>
<evidence type="ECO:0000256" key="7">
    <source>
        <dbReference type="ARBA" id="ARBA00023136"/>
    </source>
</evidence>
<dbReference type="GO" id="GO:0016020">
    <property type="term" value="C:membrane"/>
    <property type="evidence" value="ECO:0007669"/>
    <property type="project" value="UniProtKB-SubCell"/>
</dbReference>
<evidence type="ECO:0000256" key="6">
    <source>
        <dbReference type="ARBA" id="ARBA00023004"/>
    </source>
</evidence>
<evidence type="ECO:0000256" key="2">
    <source>
        <dbReference type="ARBA" id="ARBA00022617"/>
    </source>
</evidence>
<dbReference type="GO" id="GO:0009055">
    <property type="term" value="F:electron transfer activity"/>
    <property type="evidence" value="ECO:0007669"/>
    <property type="project" value="InterPro"/>
</dbReference>
<dbReference type="InterPro" id="IPR000701">
    <property type="entry name" value="SuccDH_FuR_B_TM-su"/>
</dbReference>
<feature type="transmembrane region" description="Helical" evidence="8">
    <location>
        <begin position="103"/>
        <end position="126"/>
    </location>
</feature>
<evidence type="ECO:0000256" key="1">
    <source>
        <dbReference type="ARBA" id="ARBA00004370"/>
    </source>
</evidence>
<name>A0A3B0XER7_9ZZZZ</name>
<dbReference type="Gene3D" id="1.20.1300.10">
    <property type="entry name" value="Fumarate reductase/succinate dehydrogenase, transmembrane subunit"/>
    <property type="match status" value="1"/>
</dbReference>
<evidence type="ECO:0000256" key="3">
    <source>
        <dbReference type="ARBA" id="ARBA00022692"/>
    </source>
</evidence>
<gene>
    <name evidence="9" type="ORF">MNBD_GAMMA11-3023</name>
</gene>
<sequence>MSASDSRPFFLNLLKIRLPVTGYISILHRISGLLMFLAIPLSVYLFDLSLQSSAGFNQVVDILNYPLLQFASLVLLWSIIHHLIAGIRFLLTDFDIGLEKSLAIRNAWIVFALEAVVFAVMAVGVFL</sequence>
<comment type="subcellular location">
    <subcellularLocation>
        <location evidence="1">Membrane</location>
    </subcellularLocation>
</comment>
<evidence type="ECO:0000313" key="9">
    <source>
        <dbReference type="EMBL" id="VAW63100.1"/>
    </source>
</evidence>
<reference evidence="9" key="1">
    <citation type="submission" date="2018-06" db="EMBL/GenBank/DDBJ databases">
        <authorList>
            <person name="Zhirakovskaya E."/>
        </authorList>
    </citation>
    <scope>NUCLEOTIDE SEQUENCE</scope>
</reference>
<feature type="transmembrane region" description="Helical" evidence="8">
    <location>
        <begin position="20"/>
        <end position="46"/>
    </location>
</feature>
<dbReference type="AlphaFoldDB" id="A0A3B0XER7"/>
<keyword evidence="5 8" id="KW-1133">Transmembrane helix</keyword>
<dbReference type="InterPro" id="IPR014314">
    <property type="entry name" value="Succ_DH_cytb556"/>
</dbReference>
<dbReference type="NCBIfam" id="TIGR02970">
    <property type="entry name" value="succ_dehyd_cytB"/>
    <property type="match status" value="1"/>
</dbReference>
<feature type="transmembrane region" description="Helical" evidence="8">
    <location>
        <begin position="66"/>
        <end position="91"/>
    </location>
</feature>
<keyword evidence="7 8" id="KW-0472">Membrane</keyword>
<dbReference type="PIRSF" id="PIRSF000178">
    <property type="entry name" value="SDH_cyt_b560"/>
    <property type="match status" value="1"/>
</dbReference>
<evidence type="ECO:0000256" key="8">
    <source>
        <dbReference type="SAM" id="Phobius"/>
    </source>
</evidence>
<dbReference type="GO" id="GO:0006099">
    <property type="term" value="P:tricarboxylic acid cycle"/>
    <property type="evidence" value="ECO:0007669"/>
    <property type="project" value="InterPro"/>
</dbReference>
<protein>
    <submittedName>
        <fullName evidence="9">Succinate dehydrogenase cytochrome b-556 subunit</fullName>
    </submittedName>
</protein>